<dbReference type="EMBL" id="FOXA01000002">
    <property type="protein sequence ID" value="SFP04654.1"/>
    <property type="molecule type" value="Genomic_DNA"/>
</dbReference>
<feature type="transmembrane region" description="Helical" evidence="7">
    <location>
        <begin position="64"/>
        <end position="87"/>
    </location>
</feature>
<organism evidence="8 9">
    <name type="scientific">Tranquillimonas alkanivorans</name>
    <dbReference type="NCBI Taxonomy" id="441119"/>
    <lineage>
        <taxon>Bacteria</taxon>
        <taxon>Pseudomonadati</taxon>
        <taxon>Pseudomonadota</taxon>
        <taxon>Alphaproteobacteria</taxon>
        <taxon>Rhodobacterales</taxon>
        <taxon>Roseobacteraceae</taxon>
        <taxon>Tranquillimonas</taxon>
    </lineage>
</organism>
<keyword evidence="4 7" id="KW-0812">Transmembrane</keyword>
<evidence type="ECO:0000256" key="1">
    <source>
        <dbReference type="ARBA" id="ARBA00004651"/>
    </source>
</evidence>
<evidence type="ECO:0000313" key="8">
    <source>
        <dbReference type="EMBL" id="SFP04654.1"/>
    </source>
</evidence>
<evidence type="ECO:0000256" key="7">
    <source>
        <dbReference type="SAM" id="Phobius"/>
    </source>
</evidence>
<evidence type="ECO:0000256" key="2">
    <source>
        <dbReference type="ARBA" id="ARBA00022448"/>
    </source>
</evidence>
<feature type="transmembrane region" description="Helical" evidence="7">
    <location>
        <begin position="284"/>
        <end position="303"/>
    </location>
</feature>
<feature type="transmembrane region" description="Helical" evidence="7">
    <location>
        <begin position="361"/>
        <end position="384"/>
    </location>
</feature>
<evidence type="ECO:0000256" key="3">
    <source>
        <dbReference type="ARBA" id="ARBA00022475"/>
    </source>
</evidence>
<dbReference type="Gene3D" id="1.10.3720.10">
    <property type="entry name" value="MetI-like"/>
    <property type="match status" value="2"/>
</dbReference>
<feature type="transmembrane region" description="Helical" evidence="7">
    <location>
        <begin position="438"/>
        <end position="458"/>
    </location>
</feature>
<feature type="transmembrane region" description="Helical" evidence="7">
    <location>
        <begin position="315"/>
        <end position="336"/>
    </location>
</feature>
<evidence type="ECO:0000256" key="4">
    <source>
        <dbReference type="ARBA" id="ARBA00022692"/>
    </source>
</evidence>
<dbReference type="SUPFAM" id="SSF161098">
    <property type="entry name" value="MetI-like"/>
    <property type="match status" value="2"/>
</dbReference>
<evidence type="ECO:0000256" key="5">
    <source>
        <dbReference type="ARBA" id="ARBA00022989"/>
    </source>
</evidence>
<accession>A0A1I5M4X4</accession>
<proteinExistence type="predicted"/>
<dbReference type="Proteomes" id="UP000199356">
    <property type="component" value="Unassembled WGS sequence"/>
</dbReference>
<feature type="transmembrane region" description="Helical" evidence="7">
    <location>
        <begin position="108"/>
        <end position="131"/>
    </location>
</feature>
<reference evidence="8 9" key="1">
    <citation type="submission" date="2016-10" db="EMBL/GenBank/DDBJ databases">
        <authorList>
            <person name="de Groot N.N."/>
        </authorList>
    </citation>
    <scope>NUCLEOTIDE SEQUENCE [LARGE SCALE GENOMIC DNA]</scope>
    <source>
        <strain evidence="8 9">DSM 19547</strain>
    </source>
</reference>
<keyword evidence="5 7" id="KW-1133">Transmembrane helix</keyword>
<keyword evidence="6 7" id="KW-0472">Membrane</keyword>
<feature type="transmembrane region" description="Helical" evidence="7">
    <location>
        <begin position="470"/>
        <end position="487"/>
    </location>
</feature>
<evidence type="ECO:0000313" key="9">
    <source>
        <dbReference type="Proteomes" id="UP000199356"/>
    </source>
</evidence>
<dbReference type="PANTHER" id="PTHR30043">
    <property type="entry name" value="PHOSPHONATES TRANSPORT SYSTEM PERMEASE PROTEIN"/>
    <property type="match status" value="1"/>
</dbReference>
<protein>
    <submittedName>
        <fullName evidence="8">Phosphonate transport system permease protein</fullName>
    </submittedName>
</protein>
<keyword evidence="9" id="KW-1185">Reference proteome</keyword>
<dbReference type="InterPro" id="IPR035906">
    <property type="entry name" value="MetI-like_sf"/>
</dbReference>
<keyword evidence="2" id="KW-0813">Transport</keyword>
<comment type="subcellular location">
    <subcellularLocation>
        <location evidence="1">Cell membrane</location>
        <topology evidence="1">Multi-pass membrane protein</topology>
    </subcellularLocation>
</comment>
<dbReference type="STRING" id="441119.SAMN04488047_102101"/>
<dbReference type="PANTHER" id="PTHR30043:SF1">
    <property type="entry name" value="ABC TRANSPORT SYSTEM PERMEASE PROTEIN P69"/>
    <property type="match status" value="1"/>
</dbReference>
<feature type="transmembrane region" description="Helical" evidence="7">
    <location>
        <begin position="189"/>
        <end position="208"/>
    </location>
</feature>
<dbReference type="AlphaFoldDB" id="A0A1I5M4X4"/>
<keyword evidence="3" id="KW-1003">Cell membrane</keyword>
<sequence>MKARADRRRLGRRSMLLGFALATLAALWLADLRLLAPDPWQTLGRIGTGLLSPSFADLPALAEAAALTLAFAFCGVFGGAAAGLVLAPFYHLRPLRHLCIAVRAIHELFWALLLMQVTGLSPLTGVLAIGLPYAGIFAKVFAEYLEEADPAAARALPRGSPRLSALVFARLPLALREMRSYVLYRLECGLRSSAVLGFIGLPTLGFLLESYFRQAHYGEAAAVLAVFLALILPLRLWMRWPLVPVYVAVSAWLLSRVETPPTGAGVLWRFVTHDIVPAPLRSGGWATLTGWLDFAGWLWRLGVEQIAPGVWTTMILSQVALALAALIAVVGFPLIVPRVTGRAGALAGHALLVLGRSIPEYMLAFILLQLFGPSMLPAILALAVHNGAIMAHLMGRQAEGLCADLRPDAPRGSVLWGYELLPRQFASFLALCLYRWEIIVRDSAIFGLIGVATLGFHVDAAIQTLRIDRAVALLLAMGGLTLAIDTLSTHLRRRMRLAHAPGAKQVLHEE</sequence>
<evidence type="ECO:0000256" key="6">
    <source>
        <dbReference type="ARBA" id="ARBA00023136"/>
    </source>
</evidence>
<name>A0A1I5M4X4_9RHOB</name>
<dbReference type="GO" id="GO:0005886">
    <property type="term" value="C:plasma membrane"/>
    <property type="evidence" value="ECO:0007669"/>
    <property type="project" value="UniProtKB-SubCell"/>
</dbReference>
<feature type="transmembrane region" description="Helical" evidence="7">
    <location>
        <begin position="220"/>
        <end position="238"/>
    </location>
</feature>
<gene>
    <name evidence="8" type="ORF">SAMN04488047_102101</name>
</gene>